<evidence type="ECO:0000313" key="3">
    <source>
        <dbReference type="EMBL" id="GLK13066.1"/>
    </source>
</evidence>
<keyword evidence="2" id="KW-0812">Transmembrane</keyword>
<reference evidence="3" key="1">
    <citation type="journal article" date="2014" name="Int. J. Syst. Evol. Microbiol.">
        <title>Complete genome sequence of Corynebacterium casei LMG S-19264T (=DSM 44701T), isolated from a smear-ripened cheese.</title>
        <authorList>
            <consortium name="US DOE Joint Genome Institute (JGI-PGF)"/>
            <person name="Walter F."/>
            <person name="Albersmeier A."/>
            <person name="Kalinowski J."/>
            <person name="Ruckert C."/>
        </authorList>
    </citation>
    <scope>NUCLEOTIDE SEQUENCE</scope>
    <source>
        <strain evidence="3">VKM Ac-2007</strain>
    </source>
</reference>
<feature type="region of interest" description="Disordered" evidence="1">
    <location>
        <begin position="286"/>
        <end position="521"/>
    </location>
</feature>
<proteinExistence type="predicted"/>
<feature type="compositionally biased region" description="Low complexity" evidence="1">
    <location>
        <begin position="300"/>
        <end position="309"/>
    </location>
</feature>
<dbReference type="Gene3D" id="1.20.140.160">
    <property type="match status" value="1"/>
</dbReference>
<sequence>MITHIVDPDPSRHTHHGLHALAAPHHDPRGTGPVTPPILGQRSRGELITELYDNHAAGLFAYCHDQLGDPDSAAAVLTAVFATVSPTESQDAAEPPRAALYALARREIQHRDVVYAPPAPGADPVPAFVERVLRDLRPHQREVLYLSGVCEMDVSELSWVLDVAADTADELTVSACRRFSQSLELALTSARVPAHLADAFGALGIAPIRDVLVRAPWAPLPAALRVATLGAMPEAASAPRAGTTAVPRSPSAEGAPSTSLTPLKPLWPTSPAWPLPLAETDALTNTSVFSPPDLPPPFSPADFFPVSSPQDRFPDPFSPPDQDAVSAHEATTEPMPKLKDSVLSALDEIVPRSPRRKLQRPKPRRAKPLSAPLPADVLDDAPRTEDALPGDDSSSPSASSGDDVFRPFTPEPRPARPHTDKLVASAPRGDILDPETPLPGWPLQADELDAASSDSWEPRAARPAPPDWPLPADELGAVPGDRARHAKRPRAEQTEPESATASGSAGPGPRGPGAVGPGLEGLTTWLTEAPRAADDPQDGAIHDTAAQDTVIQGPGAGVSETGEAGTAGKKRTGLATKAARPSRTSGRARRRHRPAKKGEQHHDWAWELFGFIICVICVAIAMLVFFAVPTIVTP</sequence>
<feature type="region of interest" description="Disordered" evidence="1">
    <location>
        <begin position="236"/>
        <end position="265"/>
    </location>
</feature>
<dbReference type="EMBL" id="BSEV01000020">
    <property type="protein sequence ID" value="GLK13066.1"/>
    <property type="molecule type" value="Genomic_DNA"/>
</dbReference>
<comment type="caution">
    <text evidence="3">The sequence shown here is derived from an EMBL/GenBank/DDBJ whole genome shotgun (WGS) entry which is preliminary data.</text>
</comment>
<keyword evidence="2" id="KW-0472">Membrane</keyword>
<feature type="compositionally biased region" description="Gly residues" evidence="1">
    <location>
        <begin position="505"/>
        <end position="519"/>
    </location>
</feature>
<evidence type="ECO:0000313" key="4">
    <source>
        <dbReference type="Proteomes" id="UP001143474"/>
    </source>
</evidence>
<evidence type="ECO:0000256" key="2">
    <source>
        <dbReference type="SAM" id="Phobius"/>
    </source>
</evidence>
<keyword evidence="4" id="KW-1185">Reference proteome</keyword>
<feature type="compositionally biased region" description="Basic residues" evidence="1">
    <location>
        <begin position="353"/>
        <end position="367"/>
    </location>
</feature>
<dbReference type="Proteomes" id="UP001143474">
    <property type="component" value="Unassembled WGS sequence"/>
</dbReference>
<gene>
    <name evidence="3" type="ORF">GCM10017600_64770</name>
</gene>
<feature type="transmembrane region" description="Helical" evidence="2">
    <location>
        <begin position="604"/>
        <end position="628"/>
    </location>
</feature>
<organism evidence="3 4">
    <name type="scientific">Streptosporangium carneum</name>
    <dbReference type="NCBI Taxonomy" id="47481"/>
    <lineage>
        <taxon>Bacteria</taxon>
        <taxon>Bacillati</taxon>
        <taxon>Actinomycetota</taxon>
        <taxon>Actinomycetes</taxon>
        <taxon>Streptosporangiales</taxon>
        <taxon>Streptosporangiaceae</taxon>
        <taxon>Streptosporangium</taxon>
    </lineage>
</organism>
<feature type="compositionally biased region" description="Low complexity" evidence="1">
    <location>
        <begin position="390"/>
        <end position="402"/>
    </location>
</feature>
<keyword evidence="2" id="KW-1133">Transmembrane helix</keyword>
<evidence type="ECO:0000256" key="1">
    <source>
        <dbReference type="SAM" id="MobiDB-lite"/>
    </source>
</evidence>
<reference evidence="3" key="2">
    <citation type="submission" date="2023-01" db="EMBL/GenBank/DDBJ databases">
        <authorList>
            <person name="Sun Q."/>
            <person name="Evtushenko L."/>
        </authorList>
    </citation>
    <scope>NUCLEOTIDE SEQUENCE</scope>
    <source>
        <strain evidence="3">VKM Ac-2007</strain>
    </source>
</reference>
<dbReference type="AlphaFoldDB" id="A0A9W6I6Q0"/>
<accession>A0A9W6I6Q0</accession>
<protein>
    <submittedName>
        <fullName evidence="3">Uncharacterized protein</fullName>
    </submittedName>
</protein>
<feature type="region of interest" description="Disordered" evidence="1">
    <location>
        <begin position="546"/>
        <end position="599"/>
    </location>
</feature>
<feature type="compositionally biased region" description="Basic residues" evidence="1">
    <location>
        <begin position="586"/>
        <end position="595"/>
    </location>
</feature>
<name>A0A9W6I6Q0_9ACTN</name>